<evidence type="ECO:0000256" key="7">
    <source>
        <dbReference type="ARBA" id="ARBA00022792"/>
    </source>
</evidence>
<dbReference type="Pfam" id="PF14813">
    <property type="entry name" value="NADH_B2"/>
    <property type="match status" value="1"/>
</dbReference>
<name>A0A1D2NCB9_ORCCI</name>
<keyword evidence="6" id="KW-0679">Respiratory chain</keyword>
<comment type="similarity">
    <text evidence="3">Belongs to the complex I NDUFB2 subunit family.</text>
</comment>
<evidence type="ECO:0000256" key="3">
    <source>
        <dbReference type="ARBA" id="ARBA00005923"/>
    </source>
</evidence>
<dbReference type="STRING" id="48709.A0A1D2NCB9"/>
<dbReference type="PANTHER" id="PTHR15223:SF1">
    <property type="entry name" value="NADH DEHYDROGENASE [UBIQUINONE] 1 BETA SUBCOMPLEX SUBUNIT 2, MITOCHONDRIAL"/>
    <property type="match status" value="1"/>
</dbReference>
<evidence type="ECO:0000256" key="4">
    <source>
        <dbReference type="ARBA" id="ARBA00011533"/>
    </source>
</evidence>
<evidence type="ECO:0000256" key="8">
    <source>
        <dbReference type="ARBA" id="ARBA00022946"/>
    </source>
</evidence>
<keyword evidence="14" id="KW-1185">Reference proteome</keyword>
<keyword evidence="5" id="KW-0813">Transport</keyword>
<dbReference type="InterPro" id="IPR026627">
    <property type="entry name" value="NDUFB2_animal"/>
</dbReference>
<keyword evidence="11 12" id="KW-0472">Membrane</keyword>
<evidence type="ECO:0000313" key="14">
    <source>
        <dbReference type="Proteomes" id="UP000094527"/>
    </source>
</evidence>
<comment type="subcellular location">
    <subcellularLocation>
        <location evidence="2">Mitochondrion inner membrane</location>
        <topology evidence="2">Peripheral membrane protein</topology>
        <orientation evidence="2">Matrix side</orientation>
    </subcellularLocation>
</comment>
<keyword evidence="9" id="KW-0249">Electron transport</keyword>
<evidence type="ECO:0000256" key="2">
    <source>
        <dbReference type="ARBA" id="ARBA00004443"/>
    </source>
</evidence>
<comment type="function">
    <text evidence="1">Accessory subunit of the mitochondrial membrane respiratory chain NADH dehydrogenase (Complex I), that is believed not to be involved in catalysis. Complex I functions in the transfer of electrons from NADH to the respiratory chain. The immediate electron acceptor for the enzyme is believed to be ubiquinone.</text>
</comment>
<reference evidence="13 14" key="1">
    <citation type="journal article" date="2016" name="Genome Biol. Evol.">
        <title>Gene Family Evolution Reflects Adaptation to Soil Environmental Stressors in the Genome of the Collembolan Orchesella cincta.</title>
        <authorList>
            <person name="Faddeeva-Vakhrusheva A."/>
            <person name="Derks M.F."/>
            <person name="Anvar S.Y."/>
            <person name="Agamennone V."/>
            <person name="Suring W."/>
            <person name="Smit S."/>
            <person name="van Straalen N.M."/>
            <person name="Roelofs D."/>
        </authorList>
    </citation>
    <scope>NUCLEOTIDE SEQUENCE [LARGE SCALE GENOMIC DNA]</scope>
    <source>
        <tissue evidence="13">Mixed pool</tissue>
    </source>
</reference>
<proteinExistence type="inferred from homology"/>
<sequence>MIVSRLVPLAVRSSAAIKTVGINQQRLISTSLPRLSGGAWSYRSFTPPDRKFVIWAEAAGAFMWWWIFWHLFTDYEHITGHYAFPDIDAWTDEELGIPPDNADDPEYIGV</sequence>
<evidence type="ECO:0000313" key="13">
    <source>
        <dbReference type="EMBL" id="ODN02735.1"/>
    </source>
</evidence>
<protein>
    <submittedName>
        <fullName evidence="13">NADH dehydrogenase [ubiquinone] 1 beta subcomplex subunit 2, mitochondrial</fullName>
    </submittedName>
</protein>
<keyword evidence="8" id="KW-0809">Transit peptide</keyword>
<comment type="caution">
    <text evidence="13">The sequence shown here is derived from an EMBL/GenBank/DDBJ whole genome shotgun (WGS) entry which is preliminary data.</text>
</comment>
<keyword evidence="12" id="KW-1133">Transmembrane helix</keyword>
<accession>A0A1D2NCB9</accession>
<evidence type="ECO:0000256" key="10">
    <source>
        <dbReference type="ARBA" id="ARBA00023128"/>
    </source>
</evidence>
<dbReference type="OMA" id="EHITGHY"/>
<keyword evidence="12" id="KW-0812">Transmembrane</keyword>
<evidence type="ECO:0000256" key="6">
    <source>
        <dbReference type="ARBA" id="ARBA00022660"/>
    </source>
</evidence>
<organism evidence="13 14">
    <name type="scientific">Orchesella cincta</name>
    <name type="common">Springtail</name>
    <name type="synonym">Podura cincta</name>
    <dbReference type="NCBI Taxonomy" id="48709"/>
    <lineage>
        <taxon>Eukaryota</taxon>
        <taxon>Metazoa</taxon>
        <taxon>Ecdysozoa</taxon>
        <taxon>Arthropoda</taxon>
        <taxon>Hexapoda</taxon>
        <taxon>Collembola</taxon>
        <taxon>Entomobryomorpha</taxon>
        <taxon>Entomobryoidea</taxon>
        <taxon>Orchesellidae</taxon>
        <taxon>Orchesellinae</taxon>
        <taxon>Orchesella</taxon>
    </lineage>
</organism>
<dbReference type="AlphaFoldDB" id="A0A1D2NCB9"/>
<dbReference type="GO" id="GO:0045271">
    <property type="term" value="C:respiratory chain complex I"/>
    <property type="evidence" value="ECO:0007669"/>
    <property type="project" value="InterPro"/>
</dbReference>
<dbReference type="Proteomes" id="UP000094527">
    <property type="component" value="Unassembled WGS sequence"/>
</dbReference>
<keyword evidence="13" id="KW-0830">Ubiquinone</keyword>
<evidence type="ECO:0000256" key="5">
    <source>
        <dbReference type="ARBA" id="ARBA00022448"/>
    </source>
</evidence>
<dbReference type="GO" id="GO:0005743">
    <property type="term" value="C:mitochondrial inner membrane"/>
    <property type="evidence" value="ECO:0007669"/>
    <property type="project" value="UniProtKB-SubCell"/>
</dbReference>
<dbReference type="GO" id="GO:0032981">
    <property type="term" value="P:mitochondrial respiratory chain complex I assembly"/>
    <property type="evidence" value="ECO:0007669"/>
    <property type="project" value="TreeGrafter"/>
</dbReference>
<evidence type="ECO:0000256" key="1">
    <source>
        <dbReference type="ARBA" id="ARBA00003195"/>
    </source>
</evidence>
<gene>
    <name evidence="13" type="ORF">Ocin01_03939</name>
</gene>
<dbReference type="PANTHER" id="PTHR15223">
    <property type="entry name" value="NADH-UBIQUINONE OXIDOREDUCTASE AGGG SUBUNIT"/>
    <property type="match status" value="1"/>
</dbReference>
<comment type="subunit">
    <text evidence="4">Complex I is composed of 45 different subunits.</text>
</comment>
<dbReference type="EMBL" id="LJIJ01000097">
    <property type="protein sequence ID" value="ODN02735.1"/>
    <property type="molecule type" value="Genomic_DNA"/>
</dbReference>
<evidence type="ECO:0000256" key="11">
    <source>
        <dbReference type="ARBA" id="ARBA00023136"/>
    </source>
</evidence>
<evidence type="ECO:0000256" key="9">
    <source>
        <dbReference type="ARBA" id="ARBA00022982"/>
    </source>
</evidence>
<dbReference type="OrthoDB" id="6241903at2759"/>
<keyword evidence="10" id="KW-0496">Mitochondrion</keyword>
<feature type="transmembrane region" description="Helical" evidence="12">
    <location>
        <begin position="52"/>
        <end position="72"/>
    </location>
</feature>
<evidence type="ECO:0000256" key="12">
    <source>
        <dbReference type="SAM" id="Phobius"/>
    </source>
</evidence>
<keyword evidence="7" id="KW-0999">Mitochondrion inner membrane</keyword>